<organism evidence="6 7">
    <name type="scientific">Zestomonas insulae</name>
    <dbReference type="NCBI Taxonomy" id="2809017"/>
    <lineage>
        <taxon>Bacteria</taxon>
        <taxon>Pseudomonadati</taxon>
        <taxon>Pseudomonadota</taxon>
        <taxon>Gammaproteobacteria</taxon>
        <taxon>Pseudomonadales</taxon>
        <taxon>Pseudomonadaceae</taxon>
        <taxon>Zestomonas</taxon>
    </lineage>
</organism>
<dbReference type="InterPro" id="IPR036388">
    <property type="entry name" value="WH-like_DNA-bd_sf"/>
</dbReference>
<dbReference type="InterPro" id="IPR027417">
    <property type="entry name" value="P-loop_NTPase"/>
</dbReference>
<dbReference type="PANTHER" id="PTHR44688">
    <property type="entry name" value="DNA-BINDING TRANSCRIPTIONAL ACTIVATOR DEVR_DOSR"/>
    <property type="match status" value="1"/>
</dbReference>
<dbReference type="SUPFAM" id="SSF46894">
    <property type="entry name" value="C-terminal effector domain of the bipartite response regulators"/>
    <property type="match status" value="1"/>
</dbReference>
<dbReference type="InterPro" id="IPR041664">
    <property type="entry name" value="AAA_16"/>
</dbReference>
<dbReference type="Pfam" id="PF25873">
    <property type="entry name" value="WHD_MalT"/>
    <property type="match status" value="1"/>
</dbReference>
<dbReference type="InterPro" id="IPR059106">
    <property type="entry name" value="WHD_MalT"/>
</dbReference>
<dbReference type="RefSeq" id="WP_205350200.1">
    <property type="nucleotide sequence ID" value="NZ_JAFEUP010000006.1"/>
</dbReference>
<dbReference type="InterPro" id="IPR041617">
    <property type="entry name" value="TPR_MalT"/>
</dbReference>
<reference evidence="6 7" key="1">
    <citation type="submission" date="2021-02" db="EMBL/GenBank/DDBJ databases">
        <authorList>
            <person name="Lee D.-H."/>
        </authorList>
    </citation>
    <scope>NUCLEOTIDE SEQUENCE [LARGE SCALE GENOMIC DNA]</scope>
    <source>
        <strain evidence="6 7">UL073</strain>
    </source>
</reference>
<gene>
    <name evidence="6" type="ORF">JQX08_20095</name>
</gene>
<keyword evidence="2" id="KW-0238">DNA-binding</keyword>
<dbReference type="InterPro" id="IPR016032">
    <property type="entry name" value="Sig_transdc_resp-reg_C-effctor"/>
</dbReference>
<evidence type="ECO:0000256" key="1">
    <source>
        <dbReference type="ARBA" id="ARBA00023015"/>
    </source>
</evidence>
<dbReference type="SUPFAM" id="SSF52540">
    <property type="entry name" value="P-loop containing nucleoside triphosphate hydrolases"/>
    <property type="match status" value="1"/>
</dbReference>
<feature type="compositionally biased region" description="Low complexity" evidence="4">
    <location>
        <begin position="843"/>
        <end position="858"/>
    </location>
</feature>
<dbReference type="PROSITE" id="PS50043">
    <property type="entry name" value="HTH_LUXR_2"/>
    <property type="match status" value="1"/>
</dbReference>
<comment type="caution">
    <text evidence="6">The sequence shown here is derived from an EMBL/GenBank/DDBJ whole genome shotgun (WGS) entry which is preliminary data.</text>
</comment>
<dbReference type="CDD" id="cd06170">
    <property type="entry name" value="LuxR_C_like"/>
    <property type="match status" value="1"/>
</dbReference>
<dbReference type="Gene3D" id="1.10.10.10">
    <property type="entry name" value="Winged helix-like DNA-binding domain superfamily/Winged helix DNA-binding domain"/>
    <property type="match status" value="1"/>
</dbReference>
<evidence type="ECO:0000256" key="4">
    <source>
        <dbReference type="SAM" id="MobiDB-lite"/>
    </source>
</evidence>
<dbReference type="InterPro" id="IPR011990">
    <property type="entry name" value="TPR-like_helical_dom_sf"/>
</dbReference>
<dbReference type="SMART" id="SM00421">
    <property type="entry name" value="HTH_LUXR"/>
    <property type="match status" value="1"/>
</dbReference>
<keyword evidence="7" id="KW-1185">Reference proteome</keyword>
<dbReference type="Pfam" id="PF17874">
    <property type="entry name" value="TPR_MalT"/>
    <property type="match status" value="1"/>
</dbReference>
<name>A0ABS2IIX7_9GAMM</name>
<dbReference type="EMBL" id="JAFEUP010000006">
    <property type="protein sequence ID" value="MBM7063026.1"/>
    <property type="molecule type" value="Genomic_DNA"/>
</dbReference>
<dbReference type="Pfam" id="PF00196">
    <property type="entry name" value="GerE"/>
    <property type="match status" value="1"/>
</dbReference>
<evidence type="ECO:0000256" key="2">
    <source>
        <dbReference type="ARBA" id="ARBA00023125"/>
    </source>
</evidence>
<dbReference type="InterPro" id="IPR000792">
    <property type="entry name" value="Tscrpt_reg_LuxR_C"/>
</dbReference>
<feature type="domain" description="HTH luxR-type" evidence="5">
    <location>
        <begin position="856"/>
        <end position="921"/>
    </location>
</feature>
<evidence type="ECO:0000256" key="3">
    <source>
        <dbReference type="ARBA" id="ARBA00023163"/>
    </source>
</evidence>
<evidence type="ECO:0000259" key="5">
    <source>
        <dbReference type="PROSITE" id="PS50043"/>
    </source>
</evidence>
<evidence type="ECO:0000313" key="6">
    <source>
        <dbReference type="EMBL" id="MBM7063026.1"/>
    </source>
</evidence>
<sequence>MHKPRKPTAMSTAGAFAAIDAGKLQPPRSTSQLVPRERLHSALLEARQRRCFVLRGPAGCGKTSVLIGWRQQLLPLGYDFAWLTLTDDDNELSRFLDYLLASVAQIAPEMVREAVQFNGRGTDREAVERTLISLVRGVAEQRRELVLVLDDLHNLTDLGIHEALQWLIDYAPTNLHLVLVSRSSLPVSLGRLRSQALTLELELDDLRFSAEESERFLRSQLGALEPGEARQLHERTDGWIAGLQLLCVGRRKAPHGAAEPTQLRDTEAFEAFFNSEVLAQLAPEEFRQLLHMAVCSRFCAALCAALDADPQAVVSVAALLARLERDNLFLIAVEGSEQEPWYRLHPLLRETLLKHFARLDDAQRRAVHRRAWLWFRDHEQLDEAVRHAVLAGESAAAAELVEARTEALYAQGELRQMGNLVRLLPIEEVEARNMLSILLARLHIYAQHFAAAEELLEQLLVRVPPSDTVQRFRLTLLRATLAVQRDDTDGAMQVLPDMLQPPAEADVVLIGGSLNIRSWLHMHRGEYEQARRLQLDRPPLRVNGVPLLGSASGSLQGRCLIGLSLALEGQMTQAERVYREVLYEAERGGKACAEAHHLAAALLGEVLYENNEVDAAYQLLSAQLDILERVAIPDSVLRVLGILAASQWLAGNRQEAFAYLERLEDYANKLDLDRLRAYSLVWRVHWHLLLGEQVAAEDKLAQLDVLAARNPLHAHSALKEIQYLRQYSQVRMLAAQGDLQGAVHRLQQVAALCEEHGRQGMVVRMHILAAVLETRLGHTVAAHRKVLDALRRGHRFGLLRSLLDAHSDALQLISEVAASTPLDPVLAFYVERLQRTQSQALQASRTAPPTPAKRATPSGLEPLKEREIEIMRLLAQALPNKKIARALGLSPETVKWHLSHIYTKLGVNSRDEAVARMRDLEAGEADG</sequence>
<feature type="region of interest" description="Disordered" evidence="4">
    <location>
        <begin position="839"/>
        <end position="861"/>
    </location>
</feature>
<dbReference type="Gene3D" id="3.40.50.300">
    <property type="entry name" value="P-loop containing nucleotide triphosphate hydrolases"/>
    <property type="match status" value="1"/>
</dbReference>
<dbReference type="PRINTS" id="PR00038">
    <property type="entry name" value="HTHLUXR"/>
</dbReference>
<proteinExistence type="predicted"/>
<keyword evidence="3" id="KW-0804">Transcription</keyword>
<dbReference type="Gene3D" id="1.25.40.10">
    <property type="entry name" value="Tetratricopeptide repeat domain"/>
    <property type="match status" value="1"/>
</dbReference>
<evidence type="ECO:0000313" key="7">
    <source>
        <dbReference type="Proteomes" id="UP000717995"/>
    </source>
</evidence>
<accession>A0ABS2IIX7</accession>
<dbReference type="Proteomes" id="UP000717995">
    <property type="component" value="Unassembled WGS sequence"/>
</dbReference>
<keyword evidence="1" id="KW-0805">Transcription regulation</keyword>
<protein>
    <submittedName>
        <fullName evidence="6">AAA family ATPase</fullName>
    </submittedName>
</protein>
<dbReference type="Pfam" id="PF13191">
    <property type="entry name" value="AAA_16"/>
    <property type="match status" value="1"/>
</dbReference>
<dbReference type="PANTHER" id="PTHR44688:SF16">
    <property type="entry name" value="DNA-BINDING TRANSCRIPTIONAL ACTIVATOR DEVR_DOSR"/>
    <property type="match status" value="1"/>
</dbReference>